<dbReference type="CDD" id="cd21037">
    <property type="entry name" value="MLKL_NTD"/>
    <property type="match status" value="1"/>
</dbReference>
<protein>
    <recommendedName>
        <fullName evidence="6">Protein kinase domain-containing protein</fullName>
    </recommendedName>
</protein>
<dbReference type="EMBL" id="KN880475">
    <property type="protein sequence ID" value="KIY70000.1"/>
    <property type="molecule type" value="Genomic_DNA"/>
</dbReference>
<dbReference type="InterPro" id="IPR059179">
    <property type="entry name" value="MLKL-like_MCAfunc"/>
</dbReference>
<feature type="compositionally biased region" description="Low complexity" evidence="5">
    <location>
        <begin position="20"/>
        <end position="52"/>
    </location>
</feature>
<evidence type="ECO:0000256" key="3">
    <source>
        <dbReference type="ARBA" id="ARBA00022840"/>
    </source>
</evidence>
<dbReference type="InterPro" id="IPR011009">
    <property type="entry name" value="Kinase-like_dom_sf"/>
</dbReference>
<feature type="compositionally biased region" description="Low complexity" evidence="5">
    <location>
        <begin position="979"/>
        <end position="997"/>
    </location>
</feature>
<evidence type="ECO:0000259" key="6">
    <source>
        <dbReference type="PROSITE" id="PS50011"/>
    </source>
</evidence>
<evidence type="ECO:0000256" key="2">
    <source>
        <dbReference type="ARBA" id="ARBA00022741"/>
    </source>
</evidence>
<feature type="compositionally biased region" description="Polar residues" evidence="5">
    <location>
        <begin position="930"/>
        <end position="956"/>
    </location>
</feature>
<keyword evidence="1" id="KW-0723">Serine/threonine-protein kinase</keyword>
<reference evidence="7 8" key="1">
    <citation type="journal article" date="2015" name="Fungal Genet. Biol.">
        <title>Evolution of novel wood decay mechanisms in Agaricales revealed by the genome sequences of Fistulina hepatica and Cylindrobasidium torrendii.</title>
        <authorList>
            <person name="Floudas D."/>
            <person name="Held B.W."/>
            <person name="Riley R."/>
            <person name="Nagy L.G."/>
            <person name="Koehler G."/>
            <person name="Ransdell A.S."/>
            <person name="Younus H."/>
            <person name="Chow J."/>
            <person name="Chiniquy J."/>
            <person name="Lipzen A."/>
            <person name="Tritt A."/>
            <person name="Sun H."/>
            <person name="Haridas S."/>
            <person name="LaButti K."/>
            <person name="Ohm R.A."/>
            <person name="Kues U."/>
            <person name="Blanchette R.A."/>
            <person name="Grigoriev I.V."/>
            <person name="Minto R.E."/>
            <person name="Hibbett D.S."/>
        </authorList>
    </citation>
    <scope>NUCLEOTIDE SEQUENCE [LARGE SCALE GENOMIC DNA]</scope>
    <source>
        <strain evidence="7 8">FP15055 ss-10</strain>
    </source>
</reference>
<dbReference type="PANTHER" id="PTHR44329">
    <property type="entry name" value="SERINE/THREONINE-PROTEIN KINASE TNNI3K-RELATED"/>
    <property type="match status" value="1"/>
</dbReference>
<dbReference type="GO" id="GO:0007166">
    <property type="term" value="P:cell surface receptor signaling pathway"/>
    <property type="evidence" value="ECO:0007669"/>
    <property type="project" value="InterPro"/>
</dbReference>
<sequence length="1287" mass="141855">MDPQKPSLSPSDSATTVRVSSPLNPTSSSASGSDQGHSSRSPSTRGRATTPRTTPPVPSMSLTPPQRSALSLAVMDNDEEVSTFRTRSRSMSQTRIVVDSVWRKVLGSSSAFGLDKEEDRWKDSDKPKRVEIPPEQRESWEYARQRVQRAARSVLGDAVAATHEALALSAELLEFAPVPGLSTVAKTLLQIWDALEGVDMNRLQCLHLTERCADILLAVRQEVYDAGDEVGVELALPVQRLTDSFRGVFVFLQKQNHRPFLKRYLHRDEIRNEISACQNNLNEALGMFSLSIQIRTLKQLQESDRRRQQDMQAIMMALGQPPILPSLQPRGASNALGLIGIEEEYTSVTLAPSPPTELAAISLNSPVASPAIGQRTTALEDHESPTAVANALLEIVSKQNSMDAAADSADLRNLLRRAIAAGSDVAMVETLGVKRNEMAEAVKTLQRALEQVLEGKAVDALKGDTGLPDEMPTPRGKNRLVKMVRRLSTHDARETQSLKRSKTSTSSHSSEDKSTSSSPQEDVDTLEREFLESGIDALKRMSEGPEAILRLPSWTITKFEVERTHKIGIGFFSDVYRGTWRGRTVAIKVLAQTTPRDLFVKEVEIWKKLQNPHVLELYGASSTSGDPPWFCVMPYLKEGTLVEYLRRMESAGENNGRAVPEARNSYPLKDTNAGLGLGLGMGLQVPGVPKGRTISGTGATMIDPKGCDLLKFMYEIAKGMAYLHSQGVLHGDLKASNVLVNDRRHCLITDFGQSEMRSEAFRISGTPPPHGTLRWQAPELMTGRSRLTSEADVYAFAVTSIEILGMGRMPWAYADDDAVRHFVVNENGRPPIPFTPVNSSGLQELLRVCWHRDPLQRPSFSRIVSDLKDLRKGNGTPDDAFSPTQPSSMNLTDEAEKASPDMHPTSVSAGTPPRDILLGGGTWKRKDRIPSSSPGAKSDGTVSTSYQTARESSASPTPAPFKGPPTLRQDLYKTPGIMSRSTSVSRSTSSKSTQQASESDEDGLKDLLESDGYDSPAPTDSRIADIRDERRYRLLLLHSFHPSLVLPLWTPSKVTLGAVGYHSKPQGGFVTLFNAIDPDKAPEFPSGMETVWKYGKVAAQVQRIPQYRSAARKSIDALAGIFSFRAKGRELESLRRYSHPLRANRKAAFMYTEATTYQYLENLDAPKKWFETNVDDVLKVYGDKHRIQREDLCFVIGSLNTADYALFVSHNHPDGQAYFDVLPPRARQPWGSISTGTELSQEGPMYHESMPGGFVSRWKISRNGDPEVSVLLARLRFKTDASAPTSL</sequence>
<keyword evidence="3 4" id="KW-0067">ATP-binding</keyword>
<feature type="compositionally biased region" description="Basic and acidic residues" evidence="5">
    <location>
        <begin position="488"/>
        <end position="497"/>
    </location>
</feature>
<keyword evidence="8" id="KW-1185">Reference proteome</keyword>
<dbReference type="SMART" id="SM00220">
    <property type="entry name" value="S_TKc"/>
    <property type="match status" value="1"/>
</dbReference>
<evidence type="ECO:0000313" key="8">
    <source>
        <dbReference type="Proteomes" id="UP000054007"/>
    </source>
</evidence>
<feature type="region of interest" description="Disordered" evidence="5">
    <location>
        <begin position="1"/>
        <end position="66"/>
    </location>
</feature>
<dbReference type="InterPro" id="IPR001245">
    <property type="entry name" value="Ser-Thr/Tyr_kinase_cat_dom"/>
</dbReference>
<dbReference type="STRING" id="1314674.A0A0D7BIE0"/>
<gene>
    <name evidence="7" type="ORF">CYLTODRAFT_371735</name>
</gene>
<keyword evidence="1" id="KW-0418">Kinase</keyword>
<dbReference type="PROSITE" id="PS00108">
    <property type="entry name" value="PROTEIN_KINASE_ST"/>
    <property type="match status" value="1"/>
</dbReference>
<dbReference type="GO" id="GO:0004674">
    <property type="term" value="F:protein serine/threonine kinase activity"/>
    <property type="evidence" value="ECO:0007669"/>
    <property type="project" value="UniProtKB-KW"/>
</dbReference>
<dbReference type="Proteomes" id="UP000054007">
    <property type="component" value="Unassembled WGS sequence"/>
</dbReference>
<dbReference type="InterPro" id="IPR036537">
    <property type="entry name" value="Adaptor_Cbl_N_dom_sf"/>
</dbReference>
<dbReference type="InterPro" id="IPR017441">
    <property type="entry name" value="Protein_kinase_ATP_BS"/>
</dbReference>
<dbReference type="Pfam" id="PF07714">
    <property type="entry name" value="PK_Tyr_Ser-Thr"/>
    <property type="match status" value="1"/>
</dbReference>
<evidence type="ECO:0000256" key="1">
    <source>
        <dbReference type="ARBA" id="ARBA00022527"/>
    </source>
</evidence>
<dbReference type="InterPro" id="IPR008271">
    <property type="entry name" value="Ser/Thr_kinase_AS"/>
</dbReference>
<evidence type="ECO:0000256" key="4">
    <source>
        <dbReference type="PROSITE-ProRule" id="PRU10141"/>
    </source>
</evidence>
<dbReference type="Gene3D" id="1.20.930.20">
    <property type="entry name" value="Adaptor protein Cbl, N-terminal domain"/>
    <property type="match status" value="1"/>
</dbReference>
<feature type="compositionally biased region" description="Polar residues" evidence="5">
    <location>
        <begin position="882"/>
        <end position="891"/>
    </location>
</feature>
<name>A0A0D7BIE0_9AGAR</name>
<evidence type="ECO:0000256" key="5">
    <source>
        <dbReference type="SAM" id="MobiDB-lite"/>
    </source>
</evidence>
<dbReference type="OrthoDB" id="1668230at2759"/>
<dbReference type="InterPro" id="IPR000719">
    <property type="entry name" value="Prot_kinase_dom"/>
</dbReference>
<feature type="binding site" evidence="4">
    <location>
        <position position="588"/>
    </location>
    <ligand>
        <name>ATP</name>
        <dbReference type="ChEBI" id="CHEBI:30616"/>
    </ligand>
</feature>
<dbReference type="Gene3D" id="3.30.200.20">
    <property type="entry name" value="Phosphorylase Kinase, domain 1"/>
    <property type="match status" value="1"/>
</dbReference>
<proteinExistence type="predicted"/>
<keyword evidence="2 4" id="KW-0547">Nucleotide-binding</keyword>
<accession>A0A0D7BIE0</accession>
<dbReference type="PROSITE" id="PS50011">
    <property type="entry name" value="PROTEIN_KINASE_DOM"/>
    <property type="match status" value="1"/>
</dbReference>
<dbReference type="Gene3D" id="1.10.510.10">
    <property type="entry name" value="Transferase(Phosphotransferase) domain 1"/>
    <property type="match status" value="1"/>
</dbReference>
<feature type="region of interest" description="Disordered" evidence="5">
    <location>
        <begin position="487"/>
        <end position="525"/>
    </location>
</feature>
<dbReference type="SUPFAM" id="SSF56112">
    <property type="entry name" value="Protein kinase-like (PK-like)"/>
    <property type="match status" value="1"/>
</dbReference>
<keyword evidence="1" id="KW-0808">Transferase</keyword>
<dbReference type="PROSITE" id="PS00107">
    <property type="entry name" value="PROTEIN_KINASE_ATP"/>
    <property type="match status" value="1"/>
</dbReference>
<dbReference type="GO" id="GO:0005524">
    <property type="term" value="F:ATP binding"/>
    <property type="evidence" value="ECO:0007669"/>
    <property type="project" value="UniProtKB-UniRule"/>
</dbReference>
<organism evidence="7 8">
    <name type="scientific">Cylindrobasidium torrendii FP15055 ss-10</name>
    <dbReference type="NCBI Taxonomy" id="1314674"/>
    <lineage>
        <taxon>Eukaryota</taxon>
        <taxon>Fungi</taxon>
        <taxon>Dikarya</taxon>
        <taxon>Basidiomycota</taxon>
        <taxon>Agaricomycotina</taxon>
        <taxon>Agaricomycetes</taxon>
        <taxon>Agaricomycetidae</taxon>
        <taxon>Agaricales</taxon>
        <taxon>Marasmiineae</taxon>
        <taxon>Physalacriaceae</taxon>
        <taxon>Cylindrobasidium</taxon>
    </lineage>
</organism>
<feature type="region of interest" description="Disordered" evidence="5">
    <location>
        <begin position="117"/>
        <end position="137"/>
    </location>
</feature>
<evidence type="ECO:0000313" key="7">
    <source>
        <dbReference type="EMBL" id="KIY70000.1"/>
    </source>
</evidence>
<feature type="region of interest" description="Disordered" evidence="5">
    <location>
        <begin position="871"/>
        <end position="1022"/>
    </location>
</feature>
<feature type="domain" description="Protein kinase" evidence="6">
    <location>
        <begin position="561"/>
        <end position="870"/>
    </location>
</feature>
<dbReference type="InterPro" id="IPR051681">
    <property type="entry name" value="Ser/Thr_Kinases-Pseudokinases"/>
</dbReference>
<feature type="compositionally biased region" description="Polar residues" evidence="5">
    <location>
        <begin position="1"/>
        <end position="19"/>
    </location>
</feature>